<dbReference type="Pfam" id="PF00583">
    <property type="entry name" value="Acetyltransf_1"/>
    <property type="match status" value="1"/>
</dbReference>
<evidence type="ECO:0000313" key="2">
    <source>
        <dbReference type="Ensembl" id="ENSSFOP00015038313.1"/>
    </source>
</evidence>
<accession>A0A8C9SV43</accession>
<reference evidence="2" key="2">
    <citation type="submission" date="2025-08" db="UniProtKB">
        <authorList>
            <consortium name="Ensembl"/>
        </authorList>
    </citation>
    <scope>IDENTIFICATION</scope>
</reference>
<dbReference type="Gene3D" id="3.40.630.30">
    <property type="match status" value="1"/>
</dbReference>
<reference evidence="2" key="3">
    <citation type="submission" date="2025-09" db="UniProtKB">
        <authorList>
            <consortium name="Ensembl"/>
        </authorList>
    </citation>
    <scope>IDENTIFICATION</scope>
</reference>
<sequence length="293" mass="32122">MDWHPVLGVSPPPPALRPELPGSAPVPPVNRCNSIWGTEHVLYLAVRLGHRSDGEVRAVPLHHRLDLLEACAELVNTEWPRSLGARVHALQKSCHNFPVCLVLLQGAADEEQLLGHARLSRVVGQSRSLFVESVVVSREQRGKGYGRALMEATECYAKARGFRRLCLTTHDKQHFYSHLGYVLSSPVQNAGAMTSFMPMEILEKFSRMRETGNPAIPSSSLRPASQDGMLSTSATVAPQVVPPAAFCLPLPLSSQTCNTPLAPPPPPLLSQTLLETPYKDAKGLPIFWMHKDL</sequence>
<dbReference type="GO" id="GO:1905502">
    <property type="term" value="F:acetyl-CoA binding"/>
    <property type="evidence" value="ECO:0007669"/>
    <property type="project" value="TreeGrafter"/>
</dbReference>
<keyword evidence="3" id="KW-1185">Reference proteome</keyword>
<organism evidence="2 3">
    <name type="scientific">Scleropages formosus</name>
    <name type="common">Asian bonytongue</name>
    <name type="synonym">Osteoglossum formosum</name>
    <dbReference type="NCBI Taxonomy" id="113540"/>
    <lineage>
        <taxon>Eukaryota</taxon>
        <taxon>Metazoa</taxon>
        <taxon>Chordata</taxon>
        <taxon>Craniata</taxon>
        <taxon>Vertebrata</taxon>
        <taxon>Euteleostomi</taxon>
        <taxon>Actinopterygii</taxon>
        <taxon>Neopterygii</taxon>
        <taxon>Teleostei</taxon>
        <taxon>Osteoglossocephala</taxon>
        <taxon>Osteoglossomorpha</taxon>
        <taxon>Osteoglossiformes</taxon>
        <taxon>Osteoglossidae</taxon>
        <taxon>Scleropages</taxon>
    </lineage>
</organism>
<dbReference type="AlphaFoldDB" id="A0A8C9SV43"/>
<dbReference type="Proteomes" id="UP000694397">
    <property type="component" value="Chromosome 2"/>
</dbReference>
<dbReference type="PANTHER" id="PTHR13538:SF4">
    <property type="entry name" value="N-ALPHA-ACETYLTRANSFERASE 80"/>
    <property type="match status" value="1"/>
</dbReference>
<protein>
    <submittedName>
        <fullName evidence="2">N-alpha-acetyltransferase 80, NatH catalytic subunit</fullName>
    </submittedName>
</protein>
<dbReference type="PANTHER" id="PTHR13538">
    <property type="entry name" value="N-ACETYLTRANSFERASE 6"/>
    <property type="match status" value="1"/>
</dbReference>
<evidence type="ECO:0000259" key="1">
    <source>
        <dbReference type="PROSITE" id="PS51186"/>
    </source>
</evidence>
<feature type="domain" description="N-acetyltransferase" evidence="1">
    <location>
        <begin position="54"/>
        <end position="204"/>
    </location>
</feature>
<dbReference type="CDD" id="cd04301">
    <property type="entry name" value="NAT_SF"/>
    <property type="match status" value="1"/>
</dbReference>
<dbReference type="GO" id="GO:0008080">
    <property type="term" value="F:N-acetyltransferase activity"/>
    <property type="evidence" value="ECO:0007669"/>
    <property type="project" value="InterPro"/>
</dbReference>
<dbReference type="GeneTree" id="ENSGT00390000000980"/>
<dbReference type="InterPro" id="IPR000182">
    <property type="entry name" value="GNAT_dom"/>
</dbReference>
<gene>
    <name evidence="2" type="primary">NAA80</name>
</gene>
<reference evidence="2 3" key="1">
    <citation type="submission" date="2019-04" db="EMBL/GenBank/DDBJ databases">
        <authorList>
            <consortium name="Wellcome Sanger Institute Data Sharing"/>
        </authorList>
    </citation>
    <scope>NUCLEOTIDE SEQUENCE [LARGE SCALE GENOMIC DNA]</scope>
</reference>
<dbReference type="Ensembl" id="ENSSFOT00015078257.1">
    <property type="protein sequence ID" value="ENSSFOP00015038313.1"/>
    <property type="gene ID" value="ENSSFOG00015029394.1"/>
</dbReference>
<dbReference type="SUPFAM" id="SSF55729">
    <property type="entry name" value="Acyl-CoA N-acyltransferases (Nat)"/>
    <property type="match status" value="1"/>
</dbReference>
<dbReference type="OrthoDB" id="329272at2759"/>
<dbReference type="InterPro" id="IPR016181">
    <property type="entry name" value="Acyl_CoA_acyltransferase"/>
</dbReference>
<proteinExistence type="predicted"/>
<evidence type="ECO:0000313" key="3">
    <source>
        <dbReference type="Proteomes" id="UP000694397"/>
    </source>
</evidence>
<dbReference type="InterPro" id="IPR039840">
    <property type="entry name" value="NAA80"/>
</dbReference>
<dbReference type="GO" id="GO:0005737">
    <property type="term" value="C:cytoplasm"/>
    <property type="evidence" value="ECO:0007669"/>
    <property type="project" value="TreeGrafter"/>
</dbReference>
<name>A0A8C9SV43_SCLFO</name>
<dbReference type="PROSITE" id="PS51186">
    <property type="entry name" value="GNAT"/>
    <property type="match status" value="1"/>
</dbReference>